<feature type="transmembrane region" description="Helical" evidence="1">
    <location>
        <begin position="448"/>
        <end position="468"/>
    </location>
</feature>
<keyword evidence="1" id="KW-0812">Transmembrane</keyword>
<proteinExistence type="predicted"/>
<evidence type="ECO:0000313" key="6">
    <source>
        <dbReference type="EMBL" id="CAB5013511.1"/>
    </source>
</evidence>
<feature type="transmembrane region" description="Helical" evidence="1">
    <location>
        <begin position="322"/>
        <end position="352"/>
    </location>
</feature>
<feature type="transmembrane region" description="Helical" evidence="1">
    <location>
        <begin position="480"/>
        <end position="502"/>
    </location>
</feature>
<sequence length="694" mass="75241">MAVIGSRRLADKVLDVTIFILAVDSLAYYTARYITTSALVVAGVWLAFAVVLFAVLKRITDSGFYGEPVPAPYVTSDPTSIRSNPLARNATWAGLVFAGFAYLYVDKRLPILNSSQWALVILALVAIGGVIAFRQAKASGATPADYRTFHWFAWVIGAGMAVVASATLRPQSDDTNYLNLSTWIAERGTLPTRDTIYSDQVFATKPLGSAWESMWGVFANVTGISAPTLLYVIAVPVLTILSIFALDRGMRSMHVRHTNFALLIVSLFLLLDGKNIFSFGVFHGPRIWQGKSFFVSAVIPLLIGAGIVWARSGRRNDLVRFLLIGLGAAGLTTTATMLVPMIVLVIAAVVGYQRGIKDAGWTLLAMLPPLYVGLAFRGSYEDEQALGDWAGNVLAFAQPAKLVSGISQLSDPNEFVRWMSRPPLHAALFALVMCWGFIGAESRTARRVIAGLSVMWAIVYLPPVLALIEKFTGVQAISWRFWWLLPIPMLVGAAASAVATGLIRITSVNKHRTLSLVLALGVLLALIVIPGKPVWNSSLGQLNGQSARLMWPPGWKVFGGYQEAKEILDQIAQDGDTVAARSNIEKSLAATTVRVHPVLPKISWFTQAGGSDAAASLPDRLQIRQFTSTQPDPQLPDLNLVDLPNALERVGVDVICLDADRTADIDLAKSWGYTDGAQIVKYDAGRGQWCGRKS</sequence>
<dbReference type="EMBL" id="CAESAD010000004">
    <property type="protein sequence ID" value="CAB4339174.1"/>
    <property type="molecule type" value="Genomic_DNA"/>
</dbReference>
<feature type="transmembrane region" description="Helical" evidence="1">
    <location>
        <begin position="12"/>
        <end position="31"/>
    </location>
</feature>
<feature type="transmembrane region" description="Helical" evidence="1">
    <location>
        <begin position="148"/>
        <end position="168"/>
    </location>
</feature>
<feature type="transmembrane region" description="Helical" evidence="1">
    <location>
        <begin position="293"/>
        <end position="310"/>
    </location>
</feature>
<feature type="transmembrane region" description="Helical" evidence="1">
    <location>
        <begin position="424"/>
        <end position="441"/>
    </location>
</feature>
<keyword evidence="1" id="KW-0472">Membrane</keyword>
<feature type="transmembrane region" description="Helical" evidence="1">
    <location>
        <begin position="514"/>
        <end position="535"/>
    </location>
</feature>
<feature type="transmembrane region" description="Helical" evidence="1">
    <location>
        <begin position="117"/>
        <end position="136"/>
    </location>
</feature>
<dbReference type="EMBL" id="CAFBPK010000004">
    <property type="protein sequence ID" value="CAB5013511.1"/>
    <property type="molecule type" value="Genomic_DNA"/>
</dbReference>
<dbReference type="EMBL" id="CAFAAO010000002">
    <property type="protein sequence ID" value="CAB4794513.1"/>
    <property type="molecule type" value="Genomic_DNA"/>
</dbReference>
<accession>A0A6J5YT46</accession>
<reference evidence="2" key="1">
    <citation type="submission" date="2020-05" db="EMBL/GenBank/DDBJ databases">
        <authorList>
            <person name="Chiriac C."/>
            <person name="Salcher M."/>
            <person name="Ghai R."/>
            <person name="Kavagutti S V."/>
        </authorList>
    </citation>
    <scope>NUCLEOTIDE SEQUENCE</scope>
</reference>
<gene>
    <name evidence="4" type="ORF">UFOPK2648_00500</name>
    <name evidence="5" type="ORF">UFOPK3037_00174</name>
    <name evidence="2" type="ORF">UFOPK3406_00198</name>
    <name evidence="3" type="ORF">UFOPK3925_00833</name>
    <name evidence="6" type="ORF">UFOPK4097_00469</name>
</gene>
<feature type="transmembrane region" description="Helical" evidence="1">
    <location>
        <begin position="37"/>
        <end position="56"/>
    </location>
</feature>
<dbReference type="Pfam" id="PF19554">
    <property type="entry name" value="DUF6077"/>
    <property type="match status" value="1"/>
</dbReference>
<evidence type="ECO:0000256" key="1">
    <source>
        <dbReference type="SAM" id="Phobius"/>
    </source>
</evidence>
<evidence type="ECO:0000313" key="2">
    <source>
        <dbReference type="EMBL" id="CAB4331119.1"/>
    </source>
</evidence>
<evidence type="ECO:0000313" key="4">
    <source>
        <dbReference type="EMBL" id="CAB4704375.1"/>
    </source>
</evidence>
<keyword evidence="1" id="KW-1133">Transmembrane helix</keyword>
<evidence type="ECO:0000313" key="3">
    <source>
        <dbReference type="EMBL" id="CAB4339174.1"/>
    </source>
</evidence>
<protein>
    <submittedName>
        <fullName evidence="2">Unannotated protein</fullName>
    </submittedName>
</protein>
<dbReference type="EMBL" id="CAESAI010000002">
    <property type="protein sequence ID" value="CAB4331119.1"/>
    <property type="molecule type" value="Genomic_DNA"/>
</dbReference>
<name>A0A6J5YT46_9ZZZZ</name>
<dbReference type="AlphaFoldDB" id="A0A6J5YT46"/>
<evidence type="ECO:0000313" key="5">
    <source>
        <dbReference type="EMBL" id="CAB4794513.1"/>
    </source>
</evidence>
<organism evidence="2">
    <name type="scientific">freshwater metagenome</name>
    <dbReference type="NCBI Taxonomy" id="449393"/>
    <lineage>
        <taxon>unclassified sequences</taxon>
        <taxon>metagenomes</taxon>
        <taxon>ecological metagenomes</taxon>
    </lineage>
</organism>
<dbReference type="InterPro" id="IPR045723">
    <property type="entry name" value="DUF6077"/>
</dbReference>
<dbReference type="EMBL" id="CAEZYC010000018">
    <property type="protein sequence ID" value="CAB4704375.1"/>
    <property type="molecule type" value="Genomic_DNA"/>
</dbReference>
<feature type="transmembrane region" description="Helical" evidence="1">
    <location>
        <begin position="224"/>
        <end position="246"/>
    </location>
</feature>
<feature type="transmembrane region" description="Helical" evidence="1">
    <location>
        <begin position="86"/>
        <end position="105"/>
    </location>
</feature>
<feature type="transmembrane region" description="Helical" evidence="1">
    <location>
        <begin position="258"/>
        <end position="281"/>
    </location>
</feature>